<dbReference type="InterPro" id="IPR003764">
    <property type="entry name" value="GlcNAc_6-P_deAcase"/>
</dbReference>
<dbReference type="PANTHER" id="PTHR11113:SF14">
    <property type="entry name" value="N-ACETYLGLUCOSAMINE-6-PHOSPHATE DEACETYLASE"/>
    <property type="match status" value="1"/>
</dbReference>
<reference evidence="9" key="1">
    <citation type="submission" date="2021-01" db="EMBL/GenBank/DDBJ databases">
        <title>Whole genome shotgun sequence of Actinocatenispora rupis NBRC 107355.</title>
        <authorList>
            <person name="Komaki H."/>
            <person name="Tamura T."/>
        </authorList>
    </citation>
    <scope>NUCLEOTIDE SEQUENCE</scope>
    <source>
        <strain evidence="9">NBRC 107355</strain>
    </source>
</reference>
<evidence type="ECO:0000256" key="4">
    <source>
        <dbReference type="ARBA" id="ARBA00023277"/>
    </source>
</evidence>
<protein>
    <submittedName>
        <fullName evidence="9">N-acetylglucosamine-6-phosphate deacetylase</fullName>
    </submittedName>
</protein>
<dbReference type="SUPFAM" id="SSF51338">
    <property type="entry name" value="Composite domain of metallo-dependent hydrolases"/>
    <property type="match status" value="1"/>
</dbReference>
<organism evidence="9 10">
    <name type="scientific">Actinocatenispora rupis</name>
    <dbReference type="NCBI Taxonomy" id="519421"/>
    <lineage>
        <taxon>Bacteria</taxon>
        <taxon>Bacillati</taxon>
        <taxon>Actinomycetota</taxon>
        <taxon>Actinomycetes</taxon>
        <taxon>Micromonosporales</taxon>
        <taxon>Micromonosporaceae</taxon>
        <taxon>Actinocatenispora</taxon>
    </lineage>
</organism>
<evidence type="ECO:0000259" key="8">
    <source>
        <dbReference type="Pfam" id="PF01979"/>
    </source>
</evidence>
<keyword evidence="2 7" id="KW-0479">Metal-binding</keyword>
<feature type="domain" description="Amidohydrolase-related" evidence="8">
    <location>
        <begin position="52"/>
        <end position="382"/>
    </location>
</feature>
<evidence type="ECO:0000313" key="10">
    <source>
        <dbReference type="Proteomes" id="UP000612808"/>
    </source>
</evidence>
<comment type="caution">
    <text evidence="9">The sequence shown here is derived from an EMBL/GenBank/DDBJ whole genome shotgun (WGS) entry which is preliminary data.</text>
</comment>
<dbReference type="Pfam" id="PF01979">
    <property type="entry name" value="Amidohydro_1"/>
    <property type="match status" value="1"/>
</dbReference>
<sequence>MARYAIVGGRLVGARRVESDRAVLVRDGRVEALPPYAEVPPGVRRIDVAGRYVSPGLVDIHAHGAAGHTFDDADATGYDAVLAGHARYGVTAMLASLASARPADLADRLRFAAAHQARTRAGARLLGAHLEGPFLAPEQAGAHRPDLLVEPTPPLVRQLLPAGAEPAMVTLAPELPGGIAAVAAFRAAGTVVAAGHSAADARQLDAARSAGLSHLSHLWSGQSGLRRDGPWRVPGLVEESLASTGLTAEVIADGRHLPPALLRIALRCLPDRLCVVSDATAGAGLPAGSRYRLAGNDCVVADGVGVVVGQDAFAGSTTGLDAMVRHLHTGLDVPLPAAIGMATTVPSRVLGLPAPLSTGAPADVAVFDDDLTVRATVVGGDWRYDPYEWGESR</sequence>
<keyword evidence="4 5" id="KW-0119">Carbohydrate metabolism</keyword>
<dbReference type="InterPro" id="IPR006680">
    <property type="entry name" value="Amidohydro-rel"/>
</dbReference>
<dbReference type="InterPro" id="IPR032466">
    <property type="entry name" value="Metal_Hydrolase"/>
</dbReference>
<dbReference type="PIRSF" id="PIRSF038994">
    <property type="entry name" value="NagA"/>
    <property type="match status" value="1"/>
</dbReference>
<keyword evidence="10" id="KW-1185">Reference proteome</keyword>
<dbReference type="GO" id="GO:0046872">
    <property type="term" value="F:metal ion binding"/>
    <property type="evidence" value="ECO:0007669"/>
    <property type="project" value="UniProtKB-KW"/>
</dbReference>
<feature type="binding site" evidence="7">
    <location>
        <position position="196"/>
    </location>
    <ligand>
        <name>Zn(2+)</name>
        <dbReference type="ChEBI" id="CHEBI:29105"/>
    </ligand>
</feature>
<evidence type="ECO:0000256" key="6">
    <source>
        <dbReference type="PIRSR" id="PIRSR038994-1"/>
    </source>
</evidence>
<dbReference type="PANTHER" id="PTHR11113">
    <property type="entry name" value="N-ACETYLGLUCOSAMINE-6-PHOSPHATE DEACETYLASE"/>
    <property type="match status" value="1"/>
</dbReference>
<dbReference type="Gene3D" id="3.20.20.140">
    <property type="entry name" value="Metal-dependent hydrolases"/>
    <property type="match status" value="1"/>
</dbReference>
<accession>A0A8J3NCT4</accession>
<dbReference type="InterPro" id="IPR011059">
    <property type="entry name" value="Metal-dep_hydrolase_composite"/>
</dbReference>
<dbReference type="Gene3D" id="2.30.40.10">
    <property type="entry name" value="Urease, subunit C, domain 1"/>
    <property type="match status" value="1"/>
</dbReference>
<comment type="cofactor">
    <cofactor evidence="7">
        <name>a divalent metal cation</name>
        <dbReference type="ChEBI" id="CHEBI:60240"/>
    </cofactor>
    <text evidence="7">Binds 1 divalent metal cation per subunit.</text>
</comment>
<evidence type="ECO:0000256" key="2">
    <source>
        <dbReference type="ARBA" id="ARBA00022723"/>
    </source>
</evidence>
<dbReference type="SUPFAM" id="SSF51556">
    <property type="entry name" value="Metallo-dependent hydrolases"/>
    <property type="match status" value="1"/>
</dbReference>
<evidence type="ECO:0000256" key="7">
    <source>
        <dbReference type="PIRSR" id="PIRSR038994-3"/>
    </source>
</evidence>
<proteinExistence type="inferred from homology"/>
<dbReference type="Proteomes" id="UP000612808">
    <property type="component" value="Unassembled WGS sequence"/>
</dbReference>
<feature type="active site" description="Proton donor/acceptor" evidence="6">
    <location>
        <position position="278"/>
    </location>
</feature>
<dbReference type="GO" id="GO:0006046">
    <property type="term" value="P:N-acetylglucosamine catabolic process"/>
    <property type="evidence" value="ECO:0007669"/>
    <property type="project" value="TreeGrafter"/>
</dbReference>
<evidence type="ECO:0000256" key="3">
    <source>
        <dbReference type="ARBA" id="ARBA00022801"/>
    </source>
</evidence>
<evidence type="ECO:0000313" key="9">
    <source>
        <dbReference type="EMBL" id="GID10799.1"/>
    </source>
</evidence>
<gene>
    <name evidence="9" type="ORF">Aru02nite_16880</name>
</gene>
<dbReference type="EMBL" id="BOMB01000010">
    <property type="protein sequence ID" value="GID10799.1"/>
    <property type="molecule type" value="Genomic_DNA"/>
</dbReference>
<dbReference type="RefSeq" id="WP_203656336.1">
    <property type="nucleotide sequence ID" value="NZ_BAAAZM010000004.1"/>
</dbReference>
<dbReference type="AlphaFoldDB" id="A0A8J3NCT4"/>
<name>A0A8J3NCT4_9ACTN</name>
<comment type="similarity">
    <text evidence="1 5">Belongs to the metallo-dependent hydrolases superfamily. NagA family.</text>
</comment>
<dbReference type="GO" id="GO:0008448">
    <property type="term" value="F:N-acetylglucosamine-6-phosphate deacetylase activity"/>
    <property type="evidence" value="ECO:0007669"/>
    <property type="project" value="InterPro"/>
</dbReference>
<feature type="binding site" evidence="7">
    <location>
        <position position="131"/>
    </location>
    <ligand>
        <name>Zn(2+)</name>
        <dbReference type="ChEBI" id="CHEBI:29105"/>
    </ligand>
</feature>
<keyword evidence="3 5" id="KW-0378">Hydrolase</keyword>
<evidence type="ECO:0000256" key="1">
    <source>
        <dbReference type="ARBA" id="ARBA00010716"/>
    </source>
</evidence>
<evidence type="ECO:0000256" key="5">
    <source>
        <dbReference type="PIRNR" id="PIRNR038994"/>
    </source>
</evidence>
<feature type="binding site" evidence="7">
    <location>
        <position position="217"/>
    </location>
    <ligand>
        <name>Zn(2+)</name>
        <dbReference type="ChEBI" id="CHEBI:29105"/>
    </ligand>
</feature>